<protein>
    <submittedName>
        <fullName evidence="1">Uncharacterized protein</fullName>
    </submittedName>
</protein>
<evidence type="ECO:0000313" key="1">
    <source>
        <dbReference type="EMBL" id="KAI8544866.1"/>
    </source>
</evidence>
<proteinExistence type="predicted"/>
<keyword evidence="2" id="KW-1185">Reference proteome</keyword>
<reference evidence="1" key="1">
    <citation type="submission" date="2022-02" db="EMBL/GenBank/DDBJ databases">
        <title>Plant Genome Project.</title>
        <authorList>
            <person name="Zhang R.-G."/>
        </authorList>
    </citation>
    <scope>NUCLEOTIDE SEQUENCE</scope>
    <source>
        <strain evidence="1">AT1</strain>
    </source>
</reference>
<name>A0ACC0MW98_RHOML</name>
<evidence type="ECO:0000313" key="2">
    <source>
        <dbReference type="Proteomes" id="UP001062846"/>
    </source>
</evidence>
<comment type="caution">
    <text evidence="1">The sequence shown here is derived from an EMBL/GenBank/DDBJ whole genome shotgun (WGS) entry which is preliminary data.</text>
</comment>
<dbReference type="EMBL" id="CM046395">
    <property type="protein sequence ID" value="KAI8544866.1"/>
    <property type="molecule type" value="Genomic_DNA"/>
</dbReference>
<accession>A0ACC0MW98</accession>
<gene>
    <name evidence="1" type="ORF">RHMOL_Rhmol08G0328200</name>
</gene>
<organism evidence="1 2">
    <name type="scientific">Rhododendron molle</name>
    <name type="common">Chinese azalea</name>
    <name type="synonym">Azalea mollis</name>
    <dbReference type="NCBI Taxonomy" id="49168"/>
    <lineage>
        <taxon>Eukaryota</taxon>
        <taxon>Viridiplantae</taxon>
        <taxon>Streptophyta</taxon>
        <taxon>Embryophyta</taxon>
        <taxon>Tracheophyta</taxon>
        <taxon>Spermatophyta</taxon>
        <taxon>Magnoliopsida</taxon>
        <taxon>eudicotyledons</taxon>
        <taxon>Gunneridae</taxon>
        <taxon>Pentapetalae</taxon>
        <taxon>asterids</taxon>
        <taxon>Ericales</taxon>
        <taxon>Ericaceae</taxon>
        <taxon>Ericoideae</taxon>
        <taxon>Rhodoreae</taxon>
        <taxon>Rhododendron</taxon>
    </lineage>
</organism>
<dbReference type="Proteomes" id="UP001062846">
    <property type="component" value="Chromosome 8"/>
</dbReference>
<sequence length="1269" mass="142737">MTETEVAINIHDHGMTLDDRKRRVQCNYCAKVVSGFSRLKCHLGGVRGDVAPCEEVPTGVKDLMRTKLIKKKKGYLSKEVGELSHPDLPWKRNLLPHSNAVNDSKQDIVQTAGSGGKKSVKGNSNSVPEVVSCRKRRIPSPAAPSAVEELASHQAQICIARFFYENDIDFSAAKSPSFRRMINATLDNGQTGFRIPSYQEMKGQILRGEVKEMQQYVKETRNSWASTGCSILLDGWIDENGRNLLNILVHCPRGPIYLRSLDISAALGNVDALQMLFDEVIMEVGADNVIQIITYSTSLCMEAVGKLLMEKHRTLFWTVSASHCLELMLEKIGMMDLVKGILKKAKTITKFIYSRATVLKLMRWHTDGCDLIYPSRIKSAMPFLTLENIMAEMENLQKMFVSSEWSTSVWASSQEGRQVADLMADRSFWTGASVVLKATIPLVRVLHLINEGDKPELGFIYETIDQAKETIKEEFKNKKAQYIPFWATIDEIWNNHLHSPLHSAGYFLNPGLFYSSDFFTDAEVATGLLCCIVRMVEGKHVQDLVTLQVEQYRAAKGPFGQGSTLDRRSSLSPALWWSYYGGECPELQRLAIRILSQTCDGASKYQLKRSLAEKLLTKGRNYIEQQRLNDQAFMHYNLCLQNFKSGIGSSSGHILGEEIDSMDDWIVDEAAQAALLQNCEPSWMELADADKTSAGGRGVNIREDGGDSSTECAASSIAGSCNSETKSNNPDESRNDHSFCFQAKDFRGDAITLKLSSKTSGGYIYRLQLEKDVQRLQQQLQEEMELHAILKNAIENNAVIPPGVSHLPAYALELLSSIAILESAILKLEEEFISLHFQVSQERNERRLTEYRWRHSSQPLFVFSDVVKASQTVVEMDTKFCQPLDVDELSTDVRPKDLWDNPNRLSEEMVRCMKNIFISLADSTARLKSSASETQYSSLSPCGHLSNSSMLLSERSRMSSGVQSPQLNKQYNPEVLATENTFDPYRVGCKLSWGDIGSYRLATEVSWMSVGRKQLEYAAGALRRFRLSFDQILFSCYCLENRTLVEQLARVNPIYLSGNEKLAFWINLYNALIMHAYLAYGVPRSELKLFSLMQKAAYTIGGHSLSAAAIEYVILKMKPPAHRPQIALLLALHKLKVLEEQRKYAIDSSEPLVAFALSCGLYSSPAVRIYTASNVREELHEAQRDFIRASVGVSSKGRLLVPKMLHCFSKSFVDDANLAVWISHYLPPHQAAFVEQCISKRRQSLLSSRNCGILPFDSRFRYLFLPEQM</sequence>